<feature type="transmembrane region" description="Helical" evidence="8">
    <location>
        <begin position="300"/>
        <end position="330"/>
    </location>
</feature>
<dbReference type="Pfam" id="PF01566">
    <property type="entry name" value="Nramp"/>
    <property type="match status" value="1"/>
</dbReference>
<sequence>MPDRKTPRPAAEIEHASKDRKSTSWLKRLSAGLITGAADDDPSGIATYSQAGARFGYGTLWSVLLSIPLMVAIQAASAMIGRTTGRGLARNMSQRFPLWLVRTLAIWVAIANVINLGADIAAMGAAVQLLAGGPRLLYSTVAALLSLALQVYVPFSRYSPYLKVLTFSLFAYVGTLFVVQVPWKEALAALVIPQIQLKAEYAVTIVAILGTTISPYLFYWQAAQEVEELRHDPGREPLKRKPAQAPEARRRIRVDTVVGMVYSNTVAFCIMLTAAVVLHAHGKTEIQTSVDAAAALRPVAGALAFALFAAGIVGTGLLAIPVLAGATAYFLADAWECPCGLEKKPGEAKVFYGLLVAAVVLGTALTLTPIDPMKALFWSAVINGVAAVPLMAVIVLLAGDRRVMGAQVVAPWVRWGGWAATVAMGVADVVMFLTFFGGVG</sequence>
<evidence type="ECO:0000313" key="10">
    <source>
        <dbReference type="Proteomes" id="UP000199477"/>
    </source>
</evidence>
<feature type="transmembrane region" description="Helical" evidence="8">
    <location>
        <begin position="60"/>
        <end position="83"/>
    </location>
</feature>
<dbReference type="GO" id="GO:0034755">
    <property type="term" value="P:iron ion transmembrane transport"/>
    <property type="evidence" value="ECO:0007669"/>
    <property type="project" value="TreeGrafter"/>
</dbReference>
<accession>A0A1I1ZNL5</accession>
<organism evidence="9 10">
    <name type="scientific">Dyella marensis</name>
    <dbReference type="NCBI Taxonomy" id="500610"/>
    <lineage>
        <taxon>Bacteria</taxon>
        <taxon>Pseudomonadati</taxon>
        <taxon>Pseudomonadota</taxon>
        <taxon>Gammaproteobacteria</taxon>
        <taxon>Lysobacterales</taxon>
        <taxon>Rhodanobacteraceae</taxon>
        <taxon>Dyella</taxon>
    </lineage>
</organism>
<feature type="transmembrane region" description="Helical" evidence="8">
    <location>
        <begin position="201"/>
        <end position="220"/>
    </location>
</feature>
<feature type="transmembrane region" description="Helical" evidence="8">
    <location>
        <begin position="162"/>
        <end position="181"/>
    </location>
</feature>
<feature type="transmembrane region" description="Helical" evidence="8">
    <location>
        <begin position="104"/>
        <end position="130"/>
    </location>
</feature>
<dbReference type="STRING" id="500610.SAMN02799615_00771"/>
<dbReference type="InterPro" id="IPR001046">
    <property type="entry name" value="NRAMP_fam"/>
</dbReference>
<feature type="transmembrane region" description="Helical" evidence="8">
    <location>
        <begin position="136"/>
        <end position="155"/>
    </location>
</feature>
<evidence type="ECO:0000256" key="6">
    <source>
        <dbReference type="ARBA" id="ARBA00023136"/>
    </source>
</evidence>
<proteinExistence type="predicted"/>
<keyword evidence="10" id="KW-1185">Reference proteome</keyword>
<feature type="transmembrane region" description="Helical" evidence="8">
    <location>
        <begin position="350"/>
        <end position="370"/>
    </location>
</feature>
<dbReference type="GO" id="GO:0015293">
    <property type="term" value="F:symporter activity"/>
    <property type="evidence" value="ECO:0007669"/>
    <property type="project" value="UniProtKB-KW"/>
</dbReference>
<evidence type="ECO:0000256" key="1">
    <source>
        <dbReference type="ARBA" id="ARBA00004141"/>
    </source>
</evidence>
<feature type="transmembrane region" description="Helical" evidence="8">
    <location>
        <begin position="257"/>
        <end position="280"/>
    </location>
</feature>
<dbReference type="EMBL" id="FONH01000002">
    <property type="protein sequence ID" value="SFE33286.1"/>
    <property type="molecule type" value="Genomic_DNA"/>
</dbReference>
<feature type="transmembrane region" description="Helical" evidence="8">
    <location>
        <begin position="418"/>
        <end position="439"/>
    </location>
</feature>
<dbReference type="GO" id="GO:0015086">
    <property type="term" value="F:cadmium ion transmembrane transporter activity"/>
    <property type="evidence" value="ECO:0007669"/>
    <property type="project" value="TreeGrafter"/>
</dbReference>
<comment type="subcellular location">
    <subcellularLocation>
        <location evidence="1">Membrane</location>
        <topology evidence="1">Multi-pass membrane protein</topology>
    </subcellularLocation>
</comment>
<evidence type="ECO:0000256" key="2">
    <source>
        <dbReference type="ARBA" id="ARBA00022448"/>
    </source>
</evidence>
<dbReference type="RefSeq" id="WP_081805290.1">
    <property type="nucleotide sequence ID" value="NZ_FONH01000002.1"/>
</dbReference>
<keyword evidence="4" id="KW-0769">Symport</keyword>
<evidence type="ECO:0000256" key="5">
    <source>
        <dbReference type="ARBA" id="ARBA00022989"/>
    </source>
</evidence>
<name>A0A1I1ZNL5_9GAMM</name>
<evidence type="ECO:0000256" key="8">
    <source>
        <dbReference type="SAM" id="Phobius"/>
    </source>
</evidence>
<keyword evidence="2" id="KW-0813">Transport</keyword>
<dbReference type="GO" id="GO:0005886">
    <property type="term" value="C:plasma membrane"/>
    <property type="evidence" value="ECO:0007669"/>
    <property type="project" value="TreeGrafter"/>
</dbReference>
<dbReference type="Proteomes" id="UP000199477">
    <property type="component" value="Unassembled WGS sequence"/>
</dbReference>
<evidence type="ECO:0000313" key="9">
    <source>
        <dbReference type="EMBL" id="SFE33286.1"/>
    </source>
</evidence>
<dbReference type="PANTHER" id="PTHR11706">
    <property type="entry name" value="SOLUTE CARRIER PROTEIN FAMILY 11 MEMBER"/>
    <property type="match status" value="1"/>
</dbReference>
<dbReference type="AlphaFoldDB" id="A0A1I1ZNL5"/>
<keyword evidence="5 8" id="KW-1133">Transmembrane helix</keyword>
<evidence type="ECO:0000256" key="3">
    <source>
        <dbReference type="ARBA" id="ARBA00022692"/>
    </source>
</evidence>
<keyword evidence="3 8" id="KW-0812">Transmembrane</keyword>
<protein>
    <submittedName>
        <fullName evidence="9">NRAMP (Natural resistance-associated macrophage protein) metal ion transporters</fullName>
    </submittedName>
</protein>
<keyword evidence="6 8" id="KW-0472">Membrane</keyword>
<feature type="region of interest" description="Disordered" evidence="7">
    <location>
        <begin position="1"/>
        <end position="20"/>
    </location>
</feature>
<feature type="transmembrane region" description="Helical" evidence="8">
    <location>
        <begin position="376"/>
        <end position="398"/>
    </location>
</feature>
<evidence type="ECO:0000256" key="4">
    <source>
        <dbReference type="ARBA" id="ARBA00022847"/>
    </source>
</evidence>
<dbReference type="PANTHER" id="PTHR11706:SF33">
    <property type="entry name" value="NATURAL RESISTANCE-ASSOCIATED MACROPHAGE PROTEIN 2"/>
    <property type="match status" value="1"/>
</dbReference>
<evidence type="ECO:0000256" key="7">
    <source>
        <dbReference type="SAM" id="MobiDB-lite"/>
    </source>
</evidence>
<dbReference type="GO" id="GO:0005384">
    <property type="term" value="F:manganese ion transmembrane transporter activity"/>
    <property type="evidence" value="ECO:0007669"/>
    <property type="project" value="TreeGrafter"/>
</dbReference>
<gene>
    <name evidence="9" type="ORF">SAMN02799615_00771</name>
</gene>
<dbReference type="NCBIfam" id="NF037982">
    <property type="entry name" value="Nramp_1"/>
    <property type="match status" value="1"/>
</dbReference>
<reference evidence="10" key="1">
    <citation type="submission" date="2016-10" db="EMBL/GenBank/DDBJ databases">
        <authorList>
            <person name="Varghese N."/>
            <person name="Submissions S."/>
        </authorList>
    </citation>
    <scope>NUCLEOTIDE SEQUENCE [LARGE SCALE GENOMIC DNA]</scope>
    <source>
        <strain evidence="10">UNC178MFTsu3.1</strain>
    </source>
</reference>